<gene>
    <name evidence="1" type="ordered locus">NT01EI_2163</name>
</gene>
<dbReference type="KEGG" id="eic:NT01EI_2163"/>
<reference evidence="2" key="1">
    <citation type="submission" date="2009-03" db="EMBL/GenBank/DDBJ databases">
        <title>Complete genome sequence of Edwardsiella ictaluri 93-146.</title>
        <authorList>
            <person name="Williams M.L."/>
            <person name="Gillaspy A.F."/>
            <person name="Dyer D.W."/>
            <person name="Thune R.L."/>
            <person name="Waldbieser G.C."/>
            <person name="Schuster S.C."/>
            <person name="Gipson J."/>
            <person name="Zaitshik J."/>
            <person name="Landry C."/>
            <person name="Lawrence M.L."/>
        </authorList>
    </citation>
    <scope>NUCLEOTIDE SEQUENCE [LARGE SCALE GENOMIC DNA]</scope>
    <source>
        <strain evidence="2">93-146</strain>
    </source>
</reference>
<reference evidence="1 2" key="2">
    <citation type="journal article" date="2012" name="J. Bacteriol.">
        <title>Genome Sequence of Edwardsiella ictaluri 93-146, a Strain Associated with a Natural Channel Catfish Outbreak of Enteric Septicemia of Catfish.</title>
        <authorList>
            <person name="Williams M.L."/>
            <person name="Gillaspy A.F."/>
            <person name="Dyer D.W."/>
            <person name="Thune R.L."/>
            <person name="Waldbieser G.C."/>
            <person name="Schuster S.C."/>
            <person name="Gipson J."/>
            <person name="Zaitshik J."/>
            <person name="Landry C."/>
            <person name="Banes M.M."/>
            <person name="Lawrence M.L."/>
        </authorList>
    </citation>
    <scope>NUCLEOTIDE SEQUENCE [LARGE SCALE GENOMIC DNA]</scope>
    <source>
        <strain evidence="1 2">93-146</strain>
    </source>
</reference>
<name>C5BFR1_EDWI9</name>
<sequence>MSSSVGWQITLPEVIDEHAPVPQPLPLPVPLQHFRFKRNGSLEIPPDPGRLRTLSGHADCIVISPTAIIGSTINHSHVSSVDT</sequence>
<organism evidence="1 2">
    <name type="scientific">Edwardsiella ictaluri (strain 93-146)</name>
    <dbReference type="NCBI Taxonomy" id="634503"/>
    <lineage>
        <taxon>Bacteria</taxon>
        <taxon>Pseudomonadati</taxon>
        <taxon>Pseudomonadota</taxon>
        <taxon>Gammaproteobacteria</taxon>
        <taxon>Enterobacterales</taxon>
        <taxon>Hafniaceae</taxon>
        <taxon>Edwardsiella</taxon>
    </lineage>
</organism>
<dbReference type="GeneID" id="69539093"/>
<dbReference type="AlphaFoldDB" id="C5BFR1"/>
<evidence type="ECO:0000313" key="1">
    <source>
        <dbReference type="EMBL" id="ACR69338.1"/>
    </source>
</evidence>
<proteinExistence type="predicted"/>
<dbReference type="Proteomes" id="UP000001485">
    <property type="component" value="Chromosome"/>
</dbReference>
<dbReference type="EMBL" id="CP001600">
    <property type="protein sequence ID" value="ACR69338.1"/>
    <property type="molecule type" value="Genomic_DNA"/>
</dbReference>
<dbReference type="HOGENOM" id="CLU_2537227_0_0_6"/>
<protein>
    <submittedName>
        <fullName evidence="1">Uncharacterized protein</fullName>
    </submittedName>
</protein>
<evidence type="ECO:0000313" key="2">
    <source>
        <dbReference type="Proteomes" id="UP000001485"/>
    </source>
</evidence>
<dbReference type="RefSeq" id="WP_015871465.1">
    <property type="nucleotide sequence ID" value="NZ_CP169062.1"/>
</dbReference>
<accession>C5BFR1</accession>